<dbReference type="PANTHER" id="PTHR43081">
    <property type="entry name" value="ADENYLATE CYCLASE, TERMINAL-DIFFERENTIATION SPECIFIC-RELATED"/>
    <property type="match status" value="1"/>
</dbReference>
<evidence type="ECO:0000259" key="2">
    <source>
        <dbReference type="PROSITE" id="PS50125"/>
    </source>
</evidence>
<proteinExistence type="predicted"/>
<evidence type="ECO:0000256" key="1">
    <source>
        <dbReference type="SAM" id="Phobius"/>
    </source>
</evidence>
<dbReference type="InterPro" id="IPR007894">
    <property type="entry name" value="MASE2"/>
</dbReference>
<keyword evidence="1" id="KW-1133">Transmembrane helix</keyword>
<feature type="transmembrane region" description="Helical" evidence="1">
    <location>
        <begin position="25"/>
        <end position="43"/>
    </location>
</feature>
<keyword evidence="1" id="KW-0472">Membrane</keyword>
<keyword evidence="1" id="KW-0812">Transmembrane</keyword>
<accession>A0ABZ2RK02</accession>
<dbReference type="SMART" id="SM00044">
    <property type="entry name" value="CYCc"/>
    <property type="match status" value="1"/>
</dbReference>
<dbReference type="PROSITE" id="PS50125">
    <property type="entry name" value="GUANYLATE_CYCLASE_2"/>
    <property type="match status" value="1"/>
</dbReference>
<feature type="transmembrane region" description="Helical" evidence="1">
    <location>
        <begin position="49"/>
        <end position="68"/>
    </location>
</feature>
<dbReference type="InterPro" id="IPR050697">
    <property type="entry name" value="Adenylyl/Guanylyl_Cyclase_3/4"/>
</dbReference>
<dbReference type="Proteomes" id="UP001476583">
    <property type="component" value="Chromosome"/>
</dbReference>
<feature type="transmembrane region" description="Helical" evidence="1">
    <location>
        <begin position="106"/>
        <end position="130"/>
    </location>
</feature>
<dbReference type="Gene3D" id="3.30.70.1230">
    <property type="entry name" value="Nucleotide cyclase"/>
    <property type="match status" value="1"/>
</dbReference>
<evidence type="ECO:0000313" key="3">
    <source>
        <dbReference type="EMBL" id="WXL27317.1"/>
    </source>
</evidence>
<protein>
    <submittedName>
        <fullName evidence="3">Adenylate/guanylate cyclase domain-containing protein</fullName>
    </submittedName>
</protein>
<feature type="transmembrane region" description="Helical" evidence="1">
    <location>
        <begin position="80"/>
        <end position="100"/>
    </location>
</feature>
<gene>
    <name evidence="3" type="ORF">WG219_07650</name>
</gene>
<sequence length="464" mass="52031">MDALRTSLINHLPAPPMREYYSRTLAYVAMAATVAAGIVSQYFTFETFWLIPYVLIYPHVAHHVCRYFRRKAPEKTRLCLLFVDALNTGCIMVLLGFSIVPSLISVLLLAFSSLVAGGIRYLSLAMLVTISSASLCSSVTHIEKSLSTPPLVALISLTFSALHICVTAYFVHQQSLKLMRVSQDMLEQKHKAAQLAQNLAKYLSPQVWESIFSGERSVRLETQRKKLTVFFSDIKDFTELSDELEAEALTDLLNTYLNAMSQICLKYGGTIDKFVGDSVMVFFGDPASNGPKNDAINAVSMAIAMRNQMKILRQQWRSQGITKPLQIRMGLNTGYCTVGNFGADTRMDYTIIGREVNLASRLENAADTDEILISHETYSLIKDQIVCHDKGNIWVKGFNRPVKIYQVADFRHCIDKPSSYIEHELPGFTMSLDINHLSSYDKARVLGVLKEAARELETPPQTEE</sequence>
<dbReference type="Pfam" id="PF00211">
    <property type="entry name" value="Guanylate_cyc"/>
    <property type="match status" value="1"/>
</dbReference>
<name>A0ABZ2RK02_ECTME</name>
<dbReference type="InterPro" id="IPR001054">
    <property type="entry name" value="A/G_cyclase"/>
</dbReference>
<dbReference type="Pfam" id="PF05230">
    <property type="entry name" value="MASE2"/>
    <property type="match status" value="1"/>
</dbReference>
<feature type="transmembrane region" description="Helical" evidence="1">
    <location>
        <begin position="151"/>
        <end position="171"/>
    </location>
</feature>
<reference evidence="3 4" key="1">
    <citation type="submission" date="2024-03" db="EMBL/GenBank/DDBJ databases">
        <title>Complete genome of BD2.</title>
        <authorList>
            <person name="Cao G."/>
        </authorList>
    </citation>
    <scope>NUCLEOTIDE SEQUENCE [LARGE SCALE GENOMIC DNA]</scope>
    <source>
        <strain evidence="3 4">BD2</strain>
    </source>
</reference>
<evidence type="ECO:0000313" key="4">
    <source>
        <dbReference type="Proteomes" id="UP001476583"/>
    </source>
</evidence>
<dbReference type="EMBL" id="CP148074">
    <property type="protein sequence ID" value="WXL27317.1"/>
    <property type="molecule type" value="Genomic_DNA"/>
</dbReference>
<feature type="domain" description="Guanylate cyclase" evidence="2">
    <location>
        <begin position="228"/>
        <end position="363"/>
    </location>
</feature>
<dbReference type="PANTHER" id="PTHR43081:SF18">
    <property type="entry name" value="BLL7624 PROTEIN"/>
    <property type="match status" value="1"/>
</dbReference>
<dbReference type="SUPFAM" id="SSF55073">
    <property type="entry name" value="Nucleotide cyclase"/>
    <property type="match status" value="1"/>
</dbReference>
<organism evidence="3 4">
    <name type="scientific">Ectopseudomonas mendocina</name>
    <name type="common">Pseudomonas mendocina</name>
    <dbReference type="NCBI Taxonomy" id="300"/>
    <lineage>
        <taxon>Bacteria</taxon>
        <taxon>Pseudomonadati</taxon>
        <taxon>Pseudomonadota</taxon>
        <taxon>Gammaproteobacteria</taxon>
        <taxon>Pseudomonadales</taxon>
        <taxon>Pseudomonadaceae</taxon>
        <taxon>Ectopseudomonas</taxon>
    </lineage>
</organism>
<dbReference type="CDD" id="cd07302">
    <property type="entry name" value="CHD"/>
    <property type="match status" value="1"/>
</dbReference>
<dbReference type="InterPro" id="IPR029787">
    <property type="entry name" value="Nucleotide_cyclase"/>
</dbReference>
<keyword evidence="4" id="KW-1185">Reference proteome</keyword>